<comment type="caution">
    <text evidence="2">The sequence shown here is derived from an EMBL/GenBank/DDBJ whole genome shotgun (WGS) entry which is preliminary data.</text>
</comment>
<gene>
    <name evidence="2" type="ORF">APZ42_017646</name>
</gene>
<sequence>MNSISSTTFKMIAKLIVVCLMLAVNQVYAGVNHGLQTGGFGGAATYGTGSGAGGFAGSSLVSPLASSGFASPYGAQGGNYLQGKAFFLYILCQYDSSRIIGWLRWFWRIIIEERSLWQIASKKKKE</sequence>
<evidence type="ECO:0000313" key="3">
    <source>
        <dbReference type="Proteomes" id="UP000076858"/>
    </source>
</evidence>
<feature type="signal peptide" evidence="1">
    <location>
        <begin position="1"/>
        <end position="29"/>
    </location>
</feature>
<feature type="chain" id="PRO_5007832705" evidence="1">
    <location>
        <begin position="30"/>
        <end position="126"/>
    </location>
</feature>
<reference evidence="2 3" key="1">
    <citation type="submission" date="2016-03" db="EMBL/GenBank/DDBJ databases">
        <title>EvidentialGene: Evidence-directed Construction of Genes on Genomes.</title>
        <authorList>
            <person name="Gilbert D.G."/>
            <person name="Choi J.-H."/>
            <person name="Mockaitis K."/>
            <person name="Colbourne J."/>
            <person name="Pfrender M."/>
        </authorList>
    </citation>
    <scope>NUCLEOTIDE SEQUENCE [LARGE SCALE GENOMIC DNA]</scope>
    <source>
        <strain evidence="2 3">Xinb3</strain>
        <tissue evidence="2">Complete organism</tissue>
    </source>
</reference>
<dbReference type="EMBL" id="LRGB01000687">
    <property type="protein sequence ID" value="KZS17012.1"/>
    <property type="molecule type" value="Genomic_DNA"/>
</dbReference>
<evidence type="ECO:0000313" key="2">
    <source>
        <dbReference type="EMBL" id="KZS17012.1"/>
    </source>
</evidence>
<evidence type="ECO:0000256" key="1">
    <source>
        <dbReference type="SAM" id="SignalP"/>
    </source>
</evidence>
<keyword evidence="1" id="KW-0732">Signal</keyword>
<organism evidence="2 3">
    <name type="scientific">Daphnia magna</name>
    <dbReference type="NCBI Taxonomy" id="35525"/>
    <lineage>
        <taxon>Eukaryota</taxon>
        <taxon>Metazoa</taxon>
        <taxon>Ecdysozoa</taxon>
        <taxon>Arthropoda</taxon>
        <taxon>Crustacea</taxon>
        <taxon>Branchiopoda</taxon>
        <taxon>Diplostraca</taxon>
        <taxon>Cladocera</taxon>
        <taxon>Anomopoda</taxon>
        <taxon>Daphniidae</taxon>
        <taxon>Daphnia</taxon>
    </lineage>
</organism>
<dbReference type="AlphaFoldDB" id="A0A162CKT1"/>
<dbReference type="Proteomes" id="UP000076858">
    <property type="component" value="Unassembled WGS sequence"/>
</dbReference>
<protein>
    <submittedName>
        <fullName evidence="2">Uncharacterized protein</fullName>
    </submittedName>
</protein>
<dbReference type="OrthoDB" id="6355453at2759"/>
<proteinExistence type="predicted"/>
<name>A0A162CKT1_9CRUS</name>
<accession>A0A162CKT1</accession>
<keyword evidence="3" id="KW-1185">Reference proteome</keyword>